<evidence type="ECO:0000313" key="2">
    <source>
        <dbReference type="EMBL" id="EFR55567.1"/>
    </source>
</evidence>
<keyword evidence="1" id="KW-0732">Signal</keyword>
<dbReference type="EMBL" id="EQ973217">
    <property type="protein sequence ID" value="EFR55567.1"/>
    <property type="molecule type" value="Genomic_DNA"/>
</dbReference>
<name>A0ABN0BRQ9_BACFG</name>
<evidence type="ECO:0000313" key="3">
    <source>
        <dbReference type="Proteomes" id="UP000005101"/>
    </source>
</evidence>
<sequence length="62" mass="6859">MFIGFSFFVFAFFLCSLPEPASPGSLASVCRPVSPGMRAHESRCPGLDNAPIKIHNIYRENK</sequence>
<feature type="signal peptide" evidence="1">
    <location>
        <begin position="1"/>
        <end position="21"/>
    </location>
</feature>
<proteinExistence type="predicted"/>
<feature type="chain" id="PRO_5046884037" description="Secreted protein" evidence="1">
    <location>
        <begin position="22"/>
        <end position="62"/>
    </location>
</feature>
<gene>
    <name evidence="2" type="ORF">BFAG_04265</name>
</gene>
<reference evidence="2 3" key="1">
    <citation type="submission" date="2008-12" db="EMBL/GenBank/DDBJ databases">
        <title>Annotation of Bacteroides fragilis strain 3_1_12.</title>
        <authorList>
            <consortium name="The Broad Institute Genome Sequencing Platform"/>
            <person name="Ward D."/>
            <person name="Young S.K."/>
            <person name="Kodira C.D."/>
            <person name="Zeng Q."/>
            <person name="Koehrsen M."/>
            <person name="Alvarado L."/>
            <person name="Berlin A."/>
            <person name="Borenstein D."/>
            <person name="Chen Z."/>
            <person name="Engels R."/>
            <person name="Freedman E."/>
            <person name="Gellesch M."/>
            <person name="Goldberg J."/>
            <person name="Griggs A."/>
            <person name="Gujja S."/>
            <person name="Heiman D."/>
            <person name="Hepburn T."/>
            <person name="Howarth C."/>
            <person name="Jen D."/>
            <person name="Larson L."/>
            <person name="Lewis B."/>
            <person name="Mehta T."/>
            <person name="Park D."/>
            <person name="Pearson M."/>
            <person name="Roberts A."/>
            <person name="Saif S."/>
            <person name="Shea T."/>
            <person name="Shenoy N."/>
            <person name="Sisk P."/>
            <person name="Stolte C."/>
            <person name="Sykes S."/>
            <person name="Walk T."/>
            <person name="White J."/>
            <person name="Yandava C."/>
            <person name="Allen-Vercoe E."/>
            <person name="Strauss J."/>
            <person name="Ambrose C."/>
            <person name="Lander E."/>
            <person name="Nusbaum C."/>
            <person name="Galagan J."/>
            <person name="Birren B."/>
        </authorList>
    </citation>
    <scope>NUCLEOTIDE SEQUENCE [LARGE SCALE GENOMIC DNA]</scope>
    <source>
        <strain evidence="2 3">3_1_12</strain>
    </source>
</reference>
<accession>A0ABN0BRQ9</accession>
<evidence type="ECO:0000256" key="1">
    <source>
        <dbReference type="SAM" id="SignalP"/>
    </source>
</evidence>
<evidence type="ECO:0008006" key="4">
    <source>
        <dbReference type="Google" id="ProtNLM"/>
    </source>
</evidence>
<protein>
    <recommendedName>
        <fullName evidence="4">Secreted protein</fullName>
    </recommendedName>
</protein>
<keyword evidence="3" id="KW-1185">Reference proteome</keyword>
<organism evidence="2 3">
    <name type="scientific">Bacteroides fragilis 3_1_12</name>
    <dbReference type="NCBI Taxonomy" id="457424"/>
    <lineage>
        <taxon>Bacteria</taxon>
        <taxon>Pseudomonadati</taxon>
        <taxon>Bacteroidota</taxon>
        <taxon>Bacteroidia</taxon>
        <taxon>Bacteroidales</taxon>
        <taxon>Bacteroidaceae</taxon>
        <taxon>Bacteroides</taxon>
    </lineage>
</organism>
<dbReference type="Proteomes" id="UP000005101">
    <property type="component" value="Unassembled WGS sequence"/>
</dbReference>